<evidence type="ECO:0000256" key="4">
    <source>
        <dbReference type="RuleBase" id="RU003718"/>
    </source>
</evidence>
<dbReference type="Gene3D" id="3.40.50.2000">
    <property type="entry name" value="Glycogen Phosphorylase B"/>
    <property type="match status" value="2"/>
</dbReference>
<dbReference type="SUPFAM" id="SSF53756">
    <property type="entry name" value="UDP-Glycosyltransferase/glycogen phosphorylase"/>
    <property type="match status" value="1"/>
</dbReference>
<dbReference type="GO" id="GO:0035251">
    <property type="term" value="F:UDP-glucosyltransferase activity"/>
    <property type="evidence" value="ECO:0000318"/>
    <property type="project" value="GO_Central"/>
</dbReference>
<dbReference type="CDD" id="cd03784">
    <property type="entry name" value="GT1_Gtf-like"/>
    <property type="match status" value="1"/>
</dbReference>
<protein>
    <recommendedName>
        <fullName evidence="5">Glycosyltransferase</fullName>
        <ecNumber evidence="5">2.4.1.-</ecNumber>
    </recommendedName>
</protein>
<dbReference type="InterPro" id="IPR002213">
    <property type="entry name" value="UDP_glucos_trans"/>
</dbReference>
<dbReference type="KEGG" id="smo:SELMODRAFT_419579"/>
<dbReference type="Gramene" id="EFJ18799">
    <property type="protein sequence ID" value="EFJ18799"/>
    <property type="gene ID" value="SELMODRAFT_419579"/>
</dbReference>
<reference evidence="6 7" key="1">
    <citation type="journal article" date="2011" name="Science">
        <title>The Selaginella genome identifies genetic changes associated with the evolution of vascular plants.</title>
        <authorList>
            <person name="Banks J.A."/>
            <person name="Nishiyama T."/>
            <person name="Hasebe M."/>
            <person name="Bowman J.L."/>
            <person name="Gribskov M."/>
            <person name="dePamphilis C."/>
            <person name="Albert V.A."/>
            <person name="Aono N."/>
            <person name="Aoyama T."/>
            <person name="Ambrose B.A."/>
            <person name="Ashton N.W."/>
            <person name="Axtell M.J."/>
            <person name="Barker E."/>
            <person name="Barker M.S."/>
            <person name="Bennetzen J.L."/>
            <person name="Bonawitz N.D."/>
            <person name="Chapple C."/>
            <person name="Cheng C."/>
            <person name="Correa L.G."/>
            <person name="Dacre M."/>
            <person name="DeBarry J."/>
            <person name="Dreyer I."/>
            <person name="Elias M."/>
            <person name="Engstrom E.M."/>
            <person name="Estelle M."/>
            <person name="Feng L."/>
            <person name="Finet C."/>
            <person name="Floyd S.K."/>
            <person name="Frommer W.B."/>
            <person name="Fujita T."/>
            <person name="Gramzow L."/>
            <person name="Gutensohn M."/>
            <person name="Harholt J."/>
            <person name="Hattori M."/>
            <person name="Heyl A."/>
            <person name="Hirai T."/>
            <person name="Hiwatashi Y."/>
            <person name="Ishikawa M."/>
            <person name="Iwata M."/>
            <person name="Karol K.G."/>
            <person name="Koehler B."/>
            <person name="Kolukisaoglu U."/>
            <person name="Kubo M."/>
            <person name="Kurata T."/>
            <person name="Lalonde S."/>
            <person name="Li K."/>
            <person name="Li Y."/>
            <person name="Litt A."/>
            <person name="Lyons E."/>
            <person name="Manning G."/>
            <person name="Maruyama T."/>
            <person name="Michael T.P."/>
            <person name="Mikami K."/>
            <person name="Miyazaki S."/>
            <person name="Morinaga S."/>
            <person name="Murata T."/>
            <person name="Mueller-Roeber B."/>
            <person name="Nelson D.R."/>
            <person name="Obara M."/>
            <person name="Oguri Y."/>
            <person name="Olmstead R.G."/>
            <person name="Onodera N."/>
            <person name="Petersen B.L."/>
            <person name="Pils B."/>
            <person name="Prigge M."/>
            <person name="Rensing S.A."/>
            <person name="Riano-Pachon D.M."/>
            <person name="Roberts A.W."/>
            <person name="Sato Y."/>
            <person name="Scheller H.V."/>
            <person name="Schulz B."/>
            <person name="Schulz C."/>
            <person name="Shakirov E.V."/>
            <person name="Shibagaki N."/>
            <person name="Shinohara N."/>
            <person name="Shippen D.E."/>
            <person name="Soerensen I."/>
            <person name="Sotooka R."/>
            <person name="Sugimoto N."/>
            <person name="Sugita M."/>
            <person name="Sumikawa N."/>
            <person name="Tanurdzic M."/>
            <person name="Theissen G."/>
            <person name="Ulvskov P."/>
            <person name="Wakazuki S."/>
            <person name="Weng J.K."/>
            <person name="Willats W.W."/>
            <person name="Wipf D."/>
            <person name="Wolf P.G."/>
            <person name="Yang L."/>
            <person name="Zimmer A.D."/>
            <person name="Zhu Q."/>
            <person name="Mitros T."/>
            <person name="Hellsten U."/>
            <person name="Loque D."/>
            <person name="Otillar R."/>
            <person name="Salamov A."/>
            <person name="Schmutz J."/>
            <person name="Shapiro H."/>
            <person name="Lindquist E."/>
            <person name="Lucas S."/>
            <person name="Rokhsar D."/>
            <person name="Grigoriev I.V."/>
        </authorList>
    </citation>
    <scope>NUCLEOTIDE SEQUENCE [LARGE SCALE GENOMIC DNA]</scope>
</reference>
<sequence length="451" mass="49688">MAKHIVALPFPGEGHVSPMMHLSIFLAQQGFSITLAAMTIGPFDCYSFIKNKGTWPPPGTTNISVKELTSTVPFPAEAISENRADMTQILRYAQTYLALMEELVRAIPDEVCCIISDYLFDWCPKLAAKLGVLGVVLIPASATVTWCELSIARLAAAGMVPSQPGELADDDAAVILTDPEIRRSEIPWHFCNDKAYQDHIAKFNSQALKAADLAIVNTCMELEGQIVSAISQQMDDKFLPVGPLFLLNDEPHTVGFGVCDTDCLKWLDEQPPSSVLYISFGSFAVMTGDQMEEIVRGLEASSKKFLWVIRPEQPEISKVRFPSTDQGMVVSWSPQTKVLSHPSVGAFLSHCGWNSTVEAVASGKPVLCWPLLFEQNTNSISLVRKWKVGIRFAKGRDGMVSRDEVERIIRLAMDGEQGRQIRERAEELGEKIRSKNVPGSGLERFVTALSV</sequence>
<dbReference type="eggNOG" id="KOG1192">
    <property type="taxonomic scope" value="Eukaryota"/>
</dbReference>
<evidence type="ECO:0000256" key="1">
    <source>
        <dbReference type="ARBA" id="ARBA00009995"/>
    </source>
</evidence>
<dbReference type="EC" id="2.4.1.-" evidence="5"/>
<keyword evidence="7" id="KW-1185">Reference proteome</keyword>
<gene>
    <name evidence="6" type="ORF">SELMODRAFT_419579</name>
</gene>
<dbReference type="FunFam" id="3.40.50.2000:FF:000078">
    <property type="entry name" value="Glycosyltransferase"/>
    <property type="match status" value="1"/>
</dbReference>
<dbReference type="InParanoid" id="D8S9E2"/>
<dbReference type="OrthoDB" id="5835829at2759"/>
<dbReference type="AlphaFoldDB" id="D8S9E2"/>
<dbReference type="EMBL" id="GL377608">
    <property type="protein sequence ID" value="EFJ18799.1"/>
    <property type="molecule type" value="Genomic_DNA"/>
</dbReference>
<name>D8S9E2_SELML</name>
<dbReference type="HOGENOM" id="CLU_001724_0_2_1"/>
<comment type="similarity">
    <text evidence="1 4">Belongs to the UDP-glycosyltransferase family.</text>
</comment>
<keyword evidence="3 4" id="KW-0808">Transferase</keyword>
<dbReference type="Proteomes" id="UP000001514">
    <property type="component" value="Unassembled WGS sequence"/>
</dbReference>
<evidence type="ECO:0000256" key="2">
    <source>
        <dbReference type="ARBA" id="ARBA00022676"/>
    </source>
</evidence>
<proteinExistence type="inferred from homology"/>
<dbReference type="Pfam" id="PF00201">
    <property type="entry name" value="UDPGT"/>
    <property type="match status" value="1"/>
</dbReference>
<dbReference type="PANTHER" id="PTHR11926:SF774">
    <property type="entry name" value="UDP-GLYCOSYLTRANSFERASE 85A1-RELATED"/>
    <property type="match status" value="1"/>
</dbReference>
<evidence type="ECO:0000256" key="5">
    <source>
        <dbReference type="RuleBase" id="RU362057"/>
    </source>
</evidence>
<dbReference type="PROSITE" id="PS00375">
    <property type="entry name" value="UDPGT"/>
    <property type="match status" value="1"/>
</dbReference>
<organism evidence="7">
    <name type="scientific">Selaginella moellendorffii</name>
    <name type="common">Spikemoss</name>
    <dbReference type="NCBI Taxonomy" id="88036"/>
    <lineage>
        <taxon>Eukaryota</taxon>
        <taxon>Viridiplantae</taxon>
        <taxon>Streptophyta</taxon>
        <taxon>Embryophyta</taxon>
        <taxon>Tracheophyta</taxon>
        <taxon>Lycopodiopsida</taxon>
        <taxon>Selaginellales</taxon>
        <taxon>Selaginellaceae</taxon>
        <taxon>Selaginella</taxon>
    </lineage>
</organism>
<dbReference type="InterPro" id="IPR035595">
    <property type="entry name" value="UDP_glycos_trans_CS"/>
</dbReference>
<evidence type="ECO:0000256" key="3">
    <source>
        <dbReference type="ARBA" id="ARBA00022679"/>
    </source>
</evidence>
<dbReference type="PANTHER" id="PTHR11926">
    <property type="entry name" value="GLUCOSYL/GLUCURONOSYL TRANSFERASES"/>
    <property type="match status" value="1"/>
</dbReference>
<evidence type="ECO:0000313" key="7">
    <source>
        <dbReference type="Proteomes" id="UP000001514"/>
    </source>
</evidence>
<keyword evidence="2 4" id="KW-0328">Glycosyltransferase</keyword>
<accession>D8S9E2</accession>
<evidence type="ECO:0000313" key="6">
    <source>
        <dbReference type="EMBL" id="EFJ18799.1"/>
    </source>
</evidence>